<dbReference type="GeneID" id="28991048"/>
<dbReference type="InterPro" id="IPR036047">
    <property type="entry name" value="F-box-like_dom_sf"/>
</dbReference>
<dbReference type="SUPFAM" id="SSF81383">
    <property type="entry name" value="F-box domain"/>
    <property type="match status" value="1"/>
</dbReference>
<accession>A0A163ETP9</accession>
<evidence type="ECO:0000256" key="1">
    <source>
        <dbReference type="SAM" id="MobiDB-lite"/>
    </source>
</evidence>
<name>A0A163ETP9_PHYB8</name>
<dbReference type="InParanoid" id="A0A163ETP9"/>
<evidence type="ECO:0000313" key="3">
    <source>
        <dbReference type="EMBL" id="OAD81500.1"/>
    </source>
</evidence>
<dbReference type="EMBL" id="KV440971">
    <property type="protein sequence ID" value="OAD81500.1"/>
    <property type="molecule type" value="Genomic_DNA"/>
</dbReference>
<protein>
    <recommendedName>
        <fullName evidence="2">F-box domain-containing protein</fullName>
    </recommendedName>
</protein>
<dbReference type="PROSITE" id="PS50181">
    <property type="entry name" value="FBOX"/>
    <property type="match status" value="1"/>
</dbReference>
<dbReference type="Proteomes" id="UP000077315">
    <property type="component" value="Unassembled WGS sequence"/>
</dbReference>
<dbReference type="Pfam" id="PF12937">
    <property type="entry name" value="F-box-like"/>
    <property type="match status" value="1"/>
</dbReference>
<gene>
    <name evidence="3" type="ORF">PHYBLDRAFT_139046</name>
</gene>
<feature type="compositionally biased region" description="Polar residues" evidence="1">
    <location>
        <begin position="351"/>
        <end position="366"/>
    </location>
</feature>
<keyword evidence="4" id="KW-1185">Reference proteome</keyword>
<sequence length="399" mass="46748">MAAKLPLEILEYIAKYVKVYDWCKYVLVCKQWTESFLNAYWAQVDMKNFIKHIPELSIFPGRYMKKANSFKLIGVFGKHYHGLLKRLNIFAVFKPISEKDIEAIRNAEPAHTVTEIDFCSHYTDTSWIFYFAHKYPSPVNSNSEIQSPEYQHSTHLPHPLQTLEIAKTRIDIHVFKYISFRCRQLKYMTLLFISYRGSDIDKTRQILVDMPFSQLKLLKAYGNQKSYSLSPNLIVIEQMGNDETDQGHAPQLNWYHLCVDTTNRRNILLVWELGRCDIEFCQRYLKDFGRRREFEEERNDTEEYDFSYKLKRFWKRDLQLGVLILRFKSQHVSDQSQAPLKSHPPGRARGQQESTRSPPSGSSQRPNGDHLQALGHMGRGGEVLRTRTLCSSRNSYGIV</sequence>
<dbReference type="VEuPathDB" id="FungiDB:PHYBLDRAFT_139046"/>
<reference evidence="4" key="1">
    <citation type="submission" date="2015-06" db="EMBL/GenBank/DDBJ databases">
        <title>Expansion of signal transduction pathways in fungi by whole-genome duplication.</title>
        <authorList>
            <consortium name="DOE Joint Genome Institute"/>
            <person name="Corrochano L.M."/>
            <person name="Kuo A."/>
            <person name="Marcet-Houben M."/>
            <person name="Polaino S."/>
            <person name="Salamov A."/>
            <person name="Villalobos J.M."/>
            <person name="Alvarez M.I."/>
            <person name="Avalos J."/>
            <person name="Benito E.P."/>
            <person name="Benoit I."/>
            <person name="Burger G."/>
            <person name="Camino L.P."/>
            <person name="Canovas D."/>
            <person name="Cerda-Olmedo E."/>
            <person name="Cheng J.-F."/>
            <person name="Dominguez A."/>
            <person name="Elias M."/>
            <person name="Eslava A.P."/>
            <person name="Glaser F."/>
            <person name="Grimwood J."/>
            <person name="Gutierrez G."/>
            <person name="Heitman J."/>
            <person name="Henrissat B."/>
            <person name="Iturriaga E.A."/>
            <person name="Lang B.F."/>
            <person name="Lavin J.L."/>
            <person name="Lee S."/>
            <person name="Li W."/>
            <person name="Lindquist E."/>
            <person name="Lopez-Garcia S."/>
            <person name="Luque E.M."/>
            <person name="Marcos A.T."/>
            <person name="Martin J."/>
            <person name="McCluskey K."/>
            <person name="Medina H.R."/>
            <person name="Miralles-Duran A."/>
            <person name="Miyazaki A."/>
            <person name="Munoz-Torres E."/>
            <person name="Oguiza J.A."/>
            <person name="Ohm R."/>
            <person name="Olmedo M."/>
            <person name="Orejas M."/>
            <person name="Ortiz-Castellanos L."/>
            <person name="Pisabarro A.G."/>
            <person name="Rodriguez-Romero J."/>
            <person name="Ruiz-Herrera J."/>
            <person name="Ruiz-Vazquez R."/>
            <person name="Sanz C."/>
            <person name="Schackwitz W."/>
            <person name="Schmutz J."/>
            <person name="Shahriari M."/>
            <person name="Shelest E."/>
            <person name="Silva-Franco F."/>
            <person name="Soanes D."/>
            <person name="Syed K."/>
            <person name="Tagua V.G."/>
            <person name="Talbot N.J."/>
            <person name="Thon M."/>
            <person name="De vries R.P."/>
            <person name="Wiebenga A."/>
            <person name="Yadav J.S."/>
            <person name="Braun E.L."/>
            <person name="Baker S."/>
            <person name="Garre V."/>
            <person name="Horwitz B."/>
            <person name="Torres-Martinez S."/>
            <person name="Idnurm A."/>
            <person name="Herrera-Estrella A."/>
            <person name="Gabaldon T."/>
            <person name="Grigoriev I.V."/>
        </authorList>
    </citation>
    <scope>NUCLEOTIDE SEQUENCE [LARGE SCALE GENOMIC DNA]</scope>
    <source>
        <strain evidence="4">NRRL 1555(-)</strain>
    </source>
</reference>
<evidence type="ECO:0000259" key="2">
    <source>
        <dbReference type="PROSITE" id="PS50181"/>
    </source>
</evidence>
<dbReference type="OrthoDB" id="2243238at2759"/>
<dbReference type="InterPro" id="IPR001810">
    <property type="entry name" value="F-box_dom"/>
</dbReference>
<dbReference type="RefSeq" id="XP_018299540.1">
    <property type="nucleotide sequence ID" value="XM_018430142.1"/>
</dbReference>
<organism evidence="3 4">
    <name type="scientific">Phycomyces blakesleeanus (strain ATCC 8743b / DSM 1359 / FGSC 10004 / NBRC 33097 / NRRL 1555)</name>
    <dbReference type="NCBI Taxonomy" id="763407"/>
    <lineage>
        <taxon>Eukaryota</taxon>
        <taxon>Fungi</taxon>
        <taxon>Fungi incertae sedis</taxon>
        <taxon>Mucoromycota</taxon>
        <taxon>Mucoromycotina</taxon>
        <taxon>Mucoromycetes</taxon>
        <taxon>Mucorales</taxon>
        <taxon>Phycomycetaceae</taxon>
        <taxon>Phycomyces</taxon>
    </lineage>
</organism>
<feature type="region of interest" description="Disordered" evidence="1">
    <location>
        <begin position="334"/>
        <end position="378"/>
    </location>
</feature>
<proteinExistence type="predicted"/>
<feature type="domain" description="F-box" evidence="2">
    <location>
        <begin position="1"/>
        <end position="44"/>
    </location>
</feature>
<dbReference type="AlphaFoldDB" id="A0A163ETP9"/>
<evidence type="ECO:0000313" key="4">
    <source>
        <dbReference type="Proteomes" id="UP000077315"/>
    </source>
</evidence>